<dbReference type="RefSeq" id="WP_044434281.1">
    <property type="nucleotide sequence ID" value="NZ_BJYZ01000030.1"/>
</dbReference>
<evidence type="ECO:0000256" key="1">
    <source>
        <dbReference type="SAM" id="MobiDB-lite"/>
    </source>
</evidence>
<feature type="compositionally biased region" description="Basic and acidic residues" evidence="1">
    <location>
        <begin position="28"/>
        <end position="43"/>
    </location>
</feature>
<evidence type="ECO:0000313" key="3">
    <source>
        <dbReference type="Proteomes" id="UP000321523"/>
    </source>
</evidence>
<protein>
    <submittedName>
        <fullName evidence="2">Uncharacterized protein</fullName>
    </submittedName>
</protein>
<dbReference type="AlphaFoldDB" id="A0A512DZR4"/>
<feature type="compositionally biased region" description="Basic and acidic residues" evidence="1">
    <location>
        <begin position="7"/>
        <end position="18"/>
    </location>
</feature>
<dbReference type="OrthoDB" id="7365891at2"/>
<evidence type="ECO:0000313" key="2">
    <source>
        <dbReference type="EMBL" id="GEO41700.1"/>
    </source>
</evidence>
<comment type="caution">
    <text evidence="2">The sequence shown here is derived from an EMBL/GenBank/DDBJ whole genome shotgun (WGS) entry which is preliminary data.</text>
</comment>
<organism evidence="2 3">
    <name type="scientific">Skermanella aerolata</name>
    <dbReference type="NCBI Taxonomy" id="393310"/>
    <lineage>
        <taxon>Bacteria</taxon>
        <taxon>Pseudomonadati</taxon>
        <taxon>Pseudomonadota</taxon>
        <taxon>Alphaproteobacteria</taxon>
        <taxon>Rhodospirillales</taxon>
        <taxon>Azospirillaceae</taxon>
        <taxon>Skermanella</taxon>
    </lineage>
</organism>
<keyword evidence="3" id="KW-1185">Reference proteome</keyword>
<sequence length="69" mass="7419">MAEDNQDQAREMAEEGLKKAKSGATGGEGRELIEEAKRLDHDAVAGIAPESEDADRDDPTAVQPDKPKE</sequence>
<name>A0A512DZR4_9PROT</name>
<proteinExistence type="predicted"/>
<feature type="region of interest" description="Disordered" evidence="1">
    <location>
        <begin position="1"/>
        <end position="69"/>
    </location>
</feature>
<dbReference type="EMBL" id="BJYZ01000030">
    <property type="protein sequence ID" value="GEO41700.1"/>
    <property type="molecule type" value="Genomic_DNA"/>
</dbReference>
<reference evidence="2 3" key="1">
    <citation type="submission" date="2019-07" db="EMBL/GenBank/DDBJ databases">
        <title>Whole genome shotgun sequence of Skermanella aerolata NBRC 106429.</title>
        <authorList>
            <person name="Hosoyama A."/>
            <person name="Uohara A."/>
            <person name="Ohji S."/>
            <person name="Ichikawa N."/>
        </authorList>
    </citation>
    <scope>NUCLEOTIDE SEQUENCE [LARGE SCALE GENOMIC DNA]</scope>
    <source>
        <strain evidence="2 3">NBRC 106429</strain>
    </source>
</reference>
<accession>A0A512DZR4</accession>
<dbReference type="Proteomes" id="UP000321523">
    <property type="component" value="Unassembled WGS sequence"/>
</dbReference>
<gene>
    <name evidence="2" type="ORF">SAE02_58480</name>
</gene>